<keyword evidence="15" id="KW-1185">Reference proteome</keyword>
<feature type="signal peptide" evidence="12">
    <location>
        <begin position="1"/>
        <end position="28"/>
    </location>
</feature>
<dbReference type="PANTHER" id="PTHR31683">
    <property type="entry name" value="PECTATE LYASE 18-RELATED"/>
    <property type="match status" value="1"/>
</dbReference>
<keyword evidence="7 12" id="KW-0479">Metal-binding</keyword>
<dbReference type="UniPathway" id="UPA00545">
    <property type="reaction ID" value="UER00824"/>
</dbReference>
<comment type="pathway">
    <text evidence="3 12">Glycan metabolism; pectin degradation; 2-dehydro-3-deoxy-D-gluconate from pectin: step 2/5.</text>
</comment>
<dbReference type="Gene3D" id="2.160.20.10">
    <property type="entry name" value="Single-stranded right-handed beta-helix, Pectin lyase-like"/>
    <property type="match status" value="1"/>
</dbReference>
<keyword evidence="8 12" id="KW-0732">Signal</keyword>
<evidence type="ECO:0000256" key="12">
    <source>
        <dbReference type="RuleBase" id="RU361123"/>
    </source>
</evidence>
<protein>
    <recommendedName>
        <fullName evidence="5 12">Pectate lyase</fullName>
        <ecNumber evidence="5 12">4.2.2.2</ecNumber>
    </recommendedName>
</protein>
<comment type="similarity">
    <text evidence="4 12">Belongs to the polysaccharide lyase 1 family.</text>
</comment>
<evidence type="ECO:0000256" key="8">
    <source>
        <dbReference type="ARBA" id="ARBA00022729"/>
    </source>
</evidence>
<dbReference type="OMA" id="MQFVKNV"/>
<keyword evidence="9 12" id="KW-0106">Calcium</keyword>
<dbReference type="Pfam" id="PF00544">
    <property type="entry name" value="Pectate_lyase_4"/>
    <property type="match status" value="1"/>
</dbReference>
<dbReference type="InterPro" id="IPR011050">
    <property type="entry name" value="Pectin_lyase_fold/virulence"/>
</dbReference>
<dbReference type="GO" id="GO:0045490">
    <property type="term" value="P:pectin catabolic process"/>
    <property type="evidence" value="ECO:0007669"/>
    <property type="project" value="UniProtKB-UniPathway"/>
</dbReference>
<reference evidence="14 15" key="1">
    <citation type="journal article" date="2018" name="Nat. Genet.">
        <title>The Rosa genome provides new insights in the design of modern roses.</title>
        <authorList>
            <person name="Bendahmane M."/>
        </authorList>
    </citation>
    <scope>NUCLEOTIDE SEQUENCE [LARGE SCALE GENOMIC DNA]</scope>
    <source>
        <strain evidence="15">cv. Old Blush</strain>
    </source>
</reference>
<evidence type="ECO:0000256" key="11">
    <source>
        <dbReference type="ARBA" id="ARBA00023239"/>
    </source>
</evidence>
<evidence type="ECO:0000259" key="13">
    <source>
        <dbReference type="SMART" id="SM00656"/>
    </source>
</evidence>
<dbReference type="STRING" id="74649.A0A2P6S4T4"/>
<dbReference type="SMART" id="SM00656">
    <property type="entry name" value="Amb_all"/>
    <property type="match status" value="1"/>
</dbReference>
<evidence type="ECO:0000256" key="9">
    <source>
        <dbReference type="ARBA" id="ARBA00022837"/>
    </source>
</evidence>
<evidence type="ECO:0000256" key="1">
    <source>
        <dbReference type="ARBA" id="ARBA00000695"/>
    </source>
</evidence>
<dbReference type="PANTHER" id="PTHR31683:SF184">
    <property type="entry name" value="PECTATE LYASE"/>
    <property type="match status" value="1"/>
</dbReference>
<dbReference type="InterPro" id="IPR012334">
    <property type="entry name" value="Pectin_lyas_fold"/>
</dbReference>
<comment type="caution">
    <text evidence="14">The sequence shown here is derived from an EMBL/GenBank/DDBJ whole genome shotgun (WGS) entry which is preliminary data.</text>
</comment>
<dbReference type="InterPro" id="IPR002022">
    <property type="entry name" value="Pec_lyase"/>
</dbReference>
<gene>
    <name evidence="14" type="ORF">RchiOBHm_Chr2g0169091</name>
</gene>
<evidence type="ECO:0000256" key="2">
    <source>
        <dbReference type="ARBA" id="ARBA00004191"/>
    </source>
</evidence>
<proteinExistence type="inferred from homology"/>
<dbReference type="InterPro" id="IPR007524">
    <property type="entry name" value="Pec_lyase_N"/>
</dbReference>
<evidence type="ECO:0000256" key="10">
    <source>
        <dbReference type="ARBA" id="ARBA00023180"/>
    </source>
</evidence>
<keyword evidence="11 12" id="KW-0456">Lyase</keyword>
<keyword evidence="6" id="KW-0964">Secreted</keyword>
<dbReference type="SUPFAM" id="SSF51126">
    <property type="entry name" value="Pectin lyase-like"/>
    <property type="match status" value="1"/>
</dbReference>
<keyword evidence="6" id="KW-0134">Cell wall</keyword>
<feature type="domain" description="Pectate lyase" evidence="13">
    <location>
        <begin position="170"/>
        <end position="367"/>
    </location>
</feature>
<dbReference type="InterPro" id="IPR045032">
    <property type="entry name" value="PEL"/>
</dbReference>
<dbReference type="InterPro" id="IPR018082">
    <property type="entry name" value="AmbAllergen"/>
</dbReference>
<sequence>MASMKVSLVLFMCSFCVILPCLKAGADSDNSTIAVFDPVLKEREHQAEVAALQAYQPNPEAVADDLLQDVETILEGTNTTRRHLGHKYKGPCTATNPIDRCWRCNSEWSKNRKQLAGCVKGFGHRTRGGKRGPIYVITDSSDDDMANPKPGTLRHAVIQTGPLWIIFKHSMTIKLNKELLVTSHKTIDGRGANVHIAHGAGITLQFVQNVIIHGLHIHDIVSVGGGLIRDSLDHIGLRTQSDGDGISVFGSSHIWLDHLSMWNCYDGLIDVIQGSTAITISNCHFTHHNDVMLFGASDIFEGDKIMQITVAFNHFGKGLIQRMPRCRHGFFHVVNNDYTHWLMYAIGGSSHPTIISQGNRYVAPPNPAAKEITNRNYATEDVWMTWQWRSEGDLMENGAYFRESGVPRTGGEFSRHDMMKAKPGTFVRRLTRFAGTLGCKVGKEC</sequence>
<dbReference type="Proteomes" id="UP000238479">
    <property type="component" value="Chromosome 2"/>
</dbReference>
<dbReference type="Gramene" id="PRQ53672">
    <property type="protein sequence ID" value="PRQ53672"/>
    <property type="gene ID" value="RchiOBHm_Chr2g0169091"/>
</dbReference>
<evidence type="ECO:0000256" key="6">
    <source>
        <dbReference type="ARBA" id="ARBA00022512"/>
    </source>
</evidence>
<accession>A0A2P6S4T4</accession>
<evidence type="ECO:0000256" key="3">
    <source>
        <dbReference type="ARBA" id="ARBA00005220"/>
    </source>
</evidence>
<comment type="catalytic activity">
    <reaction evidence="1 12">
        <text>Eliminative cleavage of (1-&gt;4)-alpha-D-galacturonan to give oligosaccharides with 4-deoxy-alpha-D-galact-4-enuronosyl groups at their non-reducing ends.</text>
        <dbReference type="EC" id="4.2.2.2"/>
    </reaction>
</comment>
<evidence type="ECO:0000256" key="7">
    <source>
        <dbReference type="ARBA" id="ARBA00022723"/>
    </source>
</evidence>
<evidence type="ECO:0000313" key="14">
    <source>
        <dbReference type="EMBL" id="PRQ53672.1"/>
    </source>
</evidence>
<evidence type="ECO:0000256" key="4">
    <source>
        <dbReference type="ARBA" id="ARBA00010980"/>
    </source>
</evidence>
<dbReference type="AlphaFoldDB" id="A0A2P6S4T4"/>
<evidence type="ECO:0000256" key="5">
    <source>
        <dbReference type="ARBA" id="ARBA00012272"/>
    </source>
</evidence>
<dbReference type="GO" id="GO:0046872">
    <property type="term" value="F:metal ion binding"/>
    <property type="evidence" value="ECO:0007669"/>
    <property type="project" value="UniProtKB-KW"/>
</dbReference>
<comment type="cofactor">
    <cofactor evidence="12">
        <name>Ca(2+)</name>
        <dbReference type="ChEBI" id="CHEBI:29108"/>
    </cofactor>
    <text evidence="12">Binds 1 Ca(2+) ion. Required for its activity.</text>
</comment>
<dbReference type="GO" id="GO:0030570">
    <property type="term" value="F:pectate lyase activity"/>
    <property type="evidence" value="ECO:0007669"/>
    <property type="project" value="UniProtKB-EC"/>
</dbReference>
<feature type="chain" id="PRO_5015020912" description="Pectate lyase" evidence="12">
    <location>
        <begin position="29"/>
        <end position="445"/>
    </location>
</feature>
<dbReference type="Pfam" id="PF04431">
    <property type="entry name" value="Pec_lyase_N"/>
    <property type="match status" value="1"/>
</dbReference>
<dbReference type="EMBL" id="PDCK01000040">
    <property type="protein sequence ID" value="PRQ53672.1"/>
    <property type="molecule type" value="Genomic_DNA"/>
</dbReference>
<keyword evidence="10" id="KW-0325">Glycoprotein</keyword>
<dbReference type="PRINTS" id="PR00807">
    <property type="entry name" value="AMBALLERGEN"/>
</dbReference>
<organism evidence="14 15">
    <name type="scientific">Rosa chinensis</name>
    <name type="common">China rose</name>
    <dbReference type="NCBI Taxonomy" id="74649"/>
    <lineage>
        <taxon>Eukaryota</taxon>
        <taxon>Viridiplantae</taxon>
        <taxon>Streptophyta</taxon>
        <taxon>Embryophyta</taxon>
        <taxon>Tracheophyta</taxon>
        <taxon>Spermatophyta</taxon>
        <taxon>Magnoliopsida</taxon>
        <taxon>eudicotyledons</taxon>
        <taxon>Gunneridae</taxon>
        <taxon>Pentapetalae</taxon>
        <taxon>rosids</taxon>
        <taxon>fabids</taxon>
        <taxon>Rosales</taxon>
        <taxon>Rosaceae</taxon>
        <taxon>Rosoideae</taxon>
        <taxon>Rosoideae incertae sedis</taxon>
        <taxon>Rosa</taxon>
    </lineage>
</organism>
<comment type="subcellular location">
    <subcellularLocation>
        <location evidence="2">Secreted</location>
        <location evidence="2">Cell wall</location>
    </subcellularLocation>
</comment>
<dbReference type="EC" id="4.2.2.2" evidence="5 12"/>
<name>A0A2P6S4T4_ROSCH</name>
<evidence type="ECO:0000313" key="15">
    <source>
        <dbReference type="Proteomes" id="UP000238479"/>
    </source>
</evidence>